<organism evidence="2 3">
    <name type="scientific">Lysinibacillus mangiferihumi</name>
    <dbReference type="NCBI Taxonomy" id="1130819"/>
    <lineage>
        <taxon>Bacteria</taxon>
        <taxon>Bacillati</taxon>
        <taxon>Bacillota</taxon>
        <taxon>Bacilli</taxon>
        <taxon>Bacillales</taxon>
        <taxon>Bacillaceae</taxon>
        <taxon>Lysinibacillus</taxon>
    </lineage>
</organism>
<comment type="caution">
    <text evidence="2">The sequence shown here is derived from an EMBL/GenBank/DDBJ whole genome shotgun (WGS) entry which is preliminary data.</text>
</comment>
<dbReference type="InterPro" id="IPR001387">
    <property type="entry name" value="Cro/C1-type_HTH"/>
</dbReference>
<dbReference type="CDD" id="cd00093">
    <property type="entry name" value="HTH_XRE"/>
    <property type="match status" value="1"/>
</dbReference>
<evidence type="ECO:0000259" key="1">
    <source>
        <dbReference type="PROSITE" id="PS50943"/>
    </source>
</evidence>
<dbReference type="InterPro" id="IPR010982">
    <property type="entry name" value="Lambda_DNA-bd_dom_sf"/>
</dbReference>
<dbReference type="GO" id="GO:0003677">
    <property type="term" value="F:DNA binding"/>
    <property type="evidence" value="ECO:0007669"/>
    <property type="project" value="InterPro"/>
</dbReference>
<proteinExistence type="predicted"/>
<dbReference type="EMBL" id="SZPU01000056">
    <property type="protein sequence ID" value="TKI66664.1"/>
    <property type="molecule type" value="Genomic_DNA"/>
</dbReference>
<sequence length="142" mass="16294">MASSNYQSSKRGRGKSTSCHYIKLTWEKFVFHYGIYSDSEYLGGLFMFDALEHGKMLKLFRKKAKMTQEDIAEELNITQSCVSKYESGRKVLDLSTFLKWINITNSEIPAAAMLFGMDTVNMVTQLMPMVPMFIGGLFNWML</sequence>
<dbReference type="SUPFAM" id="SSF47413">
    <property type="entry name" value="lambda repressor-like DNA-binding domains"/>
    <property type="match status" value="1"/>
</dbReference>
<feature type="domain" description="HTH cro/C1-type" evidence="1">
    <location>
        <begin position="57"/>
        <end position="111"/>
    </location>
</feature>
<dbReference type="Gene3D" id="1.10.260.40">
    <property type="entry name" value="lambda repressor-like DNA-binding domains"/>
    <property type="match status" value="1"/>
</dbReference>
<gene>
    <name evidence="2" type="ORF">FC756_14660</name>
</gene>
<dbReference type="Proteomes" id="UP000308744">
    <property type="component" value="Unassembled WGS sequence"/>
</dbReference>
<dbReference type="AlphaFoldDB" id="A0A4U2YZA4"/>
<keyword evidence="3" id="KW-1185">Reference proteome</keyword>
<accession>A0A4U2YZA4</accession>
<protein>
    <submittedName>
        <fullName evidence="2">Helix-turn-helix transcriptional regulator</fullName>
    </submittedName>
</protein>
<name>A0A4U2YZA4_9BACI</name>
<evidence type="ECO:0000313" key="2">
    <source>
        <dbReference type="EMBL" id="TKI66664.1"/>
    </source>
</evidence>
<dbReference type="PROSITE" id="PS50943">
    <property type="entry name" value="HTH_CROC1"/>
    <property type="match status" value="1"/>
</dbReference>
<reference evidence="2 3" key="1">
    <citation type="submission" date="2019-04" db="EMBL/GenBank/DDBJ databases">
        <title>Lysinibacillus genome sequencing.</title>
        <authorList>
            <person name="Dunlap C."/>
        </authorList>
    </citation>
    <scope>NUCLEOTIDE SEQUENCE [LARGE SCALE GENOMIC DNA]</scope>
    <source>
        <strain evidence="2 3">CCTCC AB 2010389</strain>
    </source>
</reference>
<dbReference type="SMART" id="SM00530">
    <property type="entry name" value="HTH_XRE"/>
    <property type="match status" value="1"/>
</dbReference>
<dbReference type="Pfam" id="PF01381">
    <property type="entry name" value="HTH_3"/>
    <property type="match status" value="1"/>
</dbReference>
<evidence type="ECO:0000313" key="3">
    <source>
        <dbReference type="Proteomes" id="UP000308744"/>
    </source>
</evidence>